<dbReference type="Proteomes" id="UP001055200">
    <property type="component" value="Chromosome"/>
</dbReference>
<protein>
    <submittedName>
        <fullName evidence="6">DoxX family protein</fullName>
    </submittedName>
</protein>
<dbReference type="EMBL" id="CP092365">
    <property type="protein sequence ID" value="ULN51172.1"/>
    <property type="molecule type" value="Genomic_DNA"/>
</dbReference>
<evidence type="ECO:0000313" key="6">
    <source>
        <dbReference type="EMBL" id="ULN51172.1"/>
    </source>
</evidence>
<dbReference type="InterPro" id="IPR032808">
    <property type="entry name" value="DoxX"/>
</dbReference>
<dbReference type="RefSeq" id="WP_240169456.1">
    <property type="nucleotide sequence ID" value="NZ_CP092365.1"/>
</dbReference>
<evidence type="ECO:0000256" key="4">
    <source>
        <dbReference type="ARBA" id="ARBA00023136"/>
    </source>
</evidence>
<feature type="transmembrane region" description="Helical" evidence="5">
    <location>
        <begin position="68"/>
        <end position="88"/>
    </location>
</feature>
<keyword evidence="4 5" id="KW-0472">Membrane</keyword>
<organism evidence="6 7">
    <name type="scientific">Mycolicibacillus parakoreensis</name>
    <dbReference type="NCBI Taxonomy" id="1069221"/>
    <lineage>
        <taxon>Bacteria</taxon>
        <taxon>Bacillati</taxon>
        <taxon>Actinomycetota</taxon>
        <taxon>Actinomycetes</taxon>
        <taxon>Mycobacteriales</taxon>
        <taxon>Mycobacteriaceae</taxon>
        <taxon>Mycolicibacillus</taxon>
    </lineage>
</organism>
<comment type="subcellular location">
    <subcellularLocation>
        <location evidence="1">Membrane</location>
        <topology evidence="1">Multi-pass membrane protein</topology>
    </subcellularLocation>
</comment>
<evidence type="ECO:0000313" key="7">
    <source>
        <dbReference type="Proteomes" id="UP001055200"/>
    </source>
</evidence>
<dbReference type="Pfam" id="PF13564">
    <property type="entry name" value="DoxX_2"/>
    <property type="match status" value="1"/>
</dbReference>
<evidence type="ECO:0000256" key="5">
    <source>
        <dbReference type="SAM" id="Phobius"/>
    </source>
</evidence>
<reference evidence="6" key="1">
    <citation type="submission" date="2022-08" db="EMBL/GenBank/DDBJ databases">
        <title>Complete genome sequence of 14 non-tuberculosis mycobacteria type-strains.</title>
        <authorList>
            <person name="Igarashi Y."/>
            <person name="Osugi A."/>
            <person name="Mitarai S."/>
        </authorList>
    </citation>
    <scope>NUCLEOTIDE SEQUENCE</scope>
    <source>
        <strain evidence="6">DSM 45575</strain>
    </source>
</reference>
<evidence type="ECO:0000256" key="3">
    <source>
        <dbReference type="ARBA" id="ARBA00022989"/>
    </source>
</evidence>
<name>A0ABY3TTW9_9MYCO</name>
<keyword evidence="7" id="KW-1185">Reference proteome</keyword>
<evidence type="ECO:0000256" key="2">
    <source>
        <dbReference type="ARBA" id="ARBA00022692"/>
    </source>
</evidence>
<proteinExistence type="predicted"/>
<keyword evidence="3 5" id="KW-1133">Transmembrane helix</keyword>
<gene>
    <name evidence="6" type="ORF">MIU77_09415</name>
</gene>
<evidence type="ECO:0000256" key="1">
    <source>
        <dbReference type="ARBA" id="ARBA00004141"/>
    </source>
</evidence>
<feature type="transmembrane region" description="Helical" evidence="5">
    <location>
        <begin position="94"/>
        <end position="113"/>
    </location>
</feature>
<accession>A0ABY3TTW9</accession>
<keyword evidence="2 5" id="KW-0812">Transmembrane</keyword>
<sequence length="121" mass="12476">MSVLTSSKTYRGLAVLQAGDAVACAIPVPYIAESLDTLGVPAQVRPVLPAVKVASALGLASASRLPRLGRLTTAALTLYFVLAVAAHVRVKDRVLNTVPAATLLVTFAAMTAAGPPRRRDG</sequence>